<feature type="transmembrane region" description="Helical" evidence="1">
    <location>
        <begin position="12"/>
        <end position="32"/>
    </location>
</feature>
<dbReference type="Pfam" id="PF10129">
    <property type="entry name" value="OpgC_C"/>
    <property type="match status" value="1"/>
</dbReference>
<evidence type="ECO:0000256" key="1">
    <source>
        <dbReference type="SAM" id="Phobius"/>
    </source>
</evidence>
<dbReference type="AlphaFoldDB" id="A0A964T5H9"/>
<keyword evidence="1" id="KW-1133">Transmembrane helix</keyword>
<dbReference type="EMBL" id="SPKJ01000052">
    <property type="protein sequence ID" value="MYZ48893.1"/>
    <property type="molecule type" value="Genomic_DNA"/>
</dbReference>
<dbReference type="Proteomes" id="UP000773614">
    <property type="component" value="Unassembled WGS sequence"/>
</dbReference>
<feature type="transmembrane region" description="Helical" evidence="1">
    <location>
        <begin position="283"/>
        <end position="302"/>
    </location>
</feature>
<dbReference type="PANTHER" id="PTHR38592:SF3">
    <property type="entry name" value="BLL4819 PROTEIN"/>
    <property type="match status" value="1"/>
</dbReference>
<reference evidence="2" key="1">
    <citation type="submission" date="2019-03" db="EMBL/GenBank/DDBJ databases">
        <title>Afifella sp. nov., isolated from activated sludge.</title>
        <authorList>
            <person name="Li Q."/>
            <person name="Liu Y."/>
        </authorList>
    </citation>
    <scope>NUCLEOTIDE SEQUENCE</scope>
    <source>
        <strain evidence="2">L72</strain>
    </source>
</reference>
<dbReference type="InterPro" id="IPR014550">
    <property type="entry name" value="UCP028704_OpgC"/>
</dbReference>
<feature type="transmembrane region" description="Helical" evidence="1">
    <location>
        <begin position="44"/>
        <end position="62"/>
    </location>
</feature>
<keyword evidence="3" id="KW-1185">Reference proteome</keyword>
<name>A0A964T5H9_9HYPH</name>
<evidence type="ECO:0000313" key="2">
    <source>
        <dbReference type="EMBL" id="MYZ48893.1"/>
    </source>
</evidence>
<keyword evidence="1" id="KW-0472">Membrane</keyword>
<evidence type="ECO:0008006" key="4">
    <source>
        <dbReference type="Google" id="ProtNLM"/>
    </source>
</evidence>
<dbReference type="OrthoDB" id="9775975at2"/>
<feature type="transmembrane region" description="Helical" evidence="1">
    <location>
        <begin position="139"/>
        <end position="157"/>
    </location>
</feature>
<evidence type="ECO:0000313" key="3">
    <source>
        <dbReference type="Proteomes" id="UP000773614"/>
    </source>
</evidence>
<feature type="transmembrane region" description="Helical" evidence="1">
    <location>
        <begin position="164"/>
        <end position="187"/>
    </location>
</feature>
<feature type="transmembrane region" description="Helical" evidence="1">
    <location>
        <begin position="361"/>
        <end position="380"/>
    </location>
</feature>
<feature type="transmembrane region" description="Helical" evidence="1">
    <location>
        <begin position="244"/>
        <end position="263"/>
    </location>
</feature>
<feature type="transmembrane region" description="Helical" evidence="1">
    <location>
        <begin position="314"/>
        <end position="331"/>
    </location>
</feature>
<keyword evidence="1" id="KW-0812">Transmembrane</keyword>
<sequence>MRRVEVIDGLRGYFLVFMLLNHLTFEGGYALVRINHAELGFVQDAQGFVFLSGLLIGLIYAKKMARGGFRAGAAAIWRRAAELYAYAIGCIVAIVLLAQVLPYAGVYWDAWLGGVDGRHPAYRAAAAAFLYQPTFLDILPQYVVYMLAAPPLVWLCIRGQWLVVAIMSAVLWLCVQLGAHIPLANLIDSGLATWHEGLSLRVPFNVLAWQVVFMGGMVLGVLTAQNRIAWTEVFHPERTGALKLALAVLAFFLVWRLCFTFGVVPEVVTKRFQLFENRAEFGLVFLVNFVALAYALGWMLIAGPRSQDARAVRLASALHGLFSWGFLRLLGRHSLQVYAWHVLIVYAVKAVDWRFGPFDEIAKTAFALTALMLLTLPAILREVRQGRLVLVRNQAQ</sequence>
<accession>A0A964T5H9</accession>
<feature type="transmembrane region" description="Helical" evidence="1">
    <location>
        <begin position="83"/>
        <end position="104"/>
    </location>
</feature>
<dbReference type="PANTHER" id="PTHR38592">
    <property type="entry name" value="BLL4819 PROTEIN"/>
    <property type="match status" value="1"/>
</dbReference>
<comment type="caution">
    <text evidence="2">The sequence shown here is derived from an EMBL/GenBank/DDBJ whole genome shotgun (WGS) entry which is preliminary data.</text>
</comment>
<gene>
    <name evidence="2" type="ORF">E4O86_14350</name>
</gene>
<protein>
    <recommendedName>
        <fullName evidence="4">OpgC protein</fullName>
    </recommendedName>
</protein>
<proteinExistence type="predicted"/>
<feature type="transmembrane region" description="Helical" evidence="1">
    <location>
        <begin position="207"/>
        <end position="224"/>
    </location>
</feature>
<dbReference type="PIRSF" id="PIRSF028704">
    <property type="entry name" value="UPC028704"/>
    <property type="match status" value="1"/>
</dbReference>
<organism evidence="2 3">
    <name type="scientific">Propylenella binzhouense</name>
    <dbReference type="NCBI Taxonomy" id="2555902"/>
    <lineage>
        <taxon>Bacteria</taxon>
        <taxon>Pseudomonadati</taxon>
        <taxon>Pseudomonadota</taxon>
        <taxon>Alphaproteobacteria</taxon>
        <taxon>Hyphomicrobiales</taxon>
        <taxon>Propylenellaceae</taxon>
        <taxon>Propylenella</taxon>
    </lineage>
</organism>